<dbReference type="AlphaFoldDB" id="A0A7T5JQ52"/>
<organism evidence="1 3">
    <name type="scientific">Brevibacillus composti</name>
    <dbReference type="NCBI Taxonomy" id="2796470"/>
    <lineage>
        <taxon>Bacteria</taxon>
        <taxon>Bacillati</taxon>
        <taxon>Bacillota</taxon>
        <taxon>Bacilli</taxon>
        <taxon>Bacillales</taxon>
        <taxon>Paenibacillaceae</taxon>
        <taxon>Brevibacillus</taxon>
    </lineage>
</organism>
<reference evidence="1 3" key="1">
    <citation type="submission" date="2020-12" db="EMBL/GenBank/DDBJ databases">
        <title>strain FJAT-54423T represents a novel species of the genus Brevibacillus.</title>
        <authorList>
            <person name="Tang R."/>
        </authorList>
    </citation>
    <scope>NUCLEOTIDE SEQUENCE [LARGE SCALE GENOMIC DNA]</scope>
    <source>
        <strain evidence="1 3">FJAT-54423</strain>
    </source>
</reference>
<reference evidence="2" key="2">
    <citation type="submission" date="2021-04" db="EMBL/GenBank/DDBJ databases">
        <title>Brevibacillus composti FJAT-54423, complete genome.</title>
        <authorList>
            <person name="Tang R."/>
        </authorList>
    </citation>
    <scope>NUCLEOTIDE SEQUENCE</scope>
    <source>
        <strain evidence="2">FJAT-54424</strain>
    </source>
</reference>
<dbReference type="Proteomes" id="UP000677234">
    <property type="component" value="Chromosome"/>
</dbReference>
<evidence type="ECO:0000313" key="3">
    <source>
        <dbReference type="Proteomes" id="UP000595847"/>
    </source>
</evidence>
<dbReference type="Gene3D" id="1.10.1370.30">
    <property type="match status" value="1"/>
</dbReference>
<keyword evidence="4" id="KW-1185">Reference proteome</keyword>
<dbReference type="KEGG" id="bcop:JD108_07870"/>
<evidence type="ECO:0000313" key="2">
    <source>
        <dbReference type="EMBL" id="QUO42806.1"/>
    </source>
</evidence>
<accession>A0A7T5JQ52</accession>
<dbReference type="EMBL" id="CP066308">
    <property type="protein sequence ID" value="QQE75780.1"/>
    <property type="molecule type" value="Genomic_DNA"/>
</dbReference>
<dbReference type="Proteomes" id="UP000595847">
    <property type="component" value="Chromosome"/>
</dbReference>
<sequence>MRGSGASPAAEAIFLAYPVYTHSYLFADGIRDMLRHAFGVSGLYGNQRVFEELRQTFMQPSERLSWQEKVQKLCGEPFTFRYFTQYLARGSAFI</sequence>
<dbReference type="RefSeq" id="WP_198829294.1">
    <property type="nucleotide sequence ID" value="NZ_CP066308.1"/>
</dbReference>
<gene>
    <name evidence="1" type="ORF">JD108_07870</name>
    <name evidence="2" type="ORF">KDJ56_07550</name>
</gene>
<evidence type="ECO:0000313" key="4">
    <source>
        <dbReference type="Proteomes" id="UP000677234"/>
    </source>
</evidence>
<evidence type="ECO:0000313" key="1">
    <source>
        <dbReference type="EMBL" id="QQE75780.1"/>
    </source>
</evidence>
<protein>
    <submittedName>
        <fullName evidence="1">Uncharacterized protein</fullName>
    </submittedName>
</protein>
<dbReference type="EMBL" id="CP073708">
    <property type="protein sequence ID" value="QUO42806.1"/>
    <property type="molecule type" value="Genomic_DNA"/>
</dbReference>
<name>A0A7T5JQ52_9BACL</name>
<proteinExistence type="predicted"/>